<dbReference type="GO" id="GO:0046872">
    <property type="term" value="F:metal ion binding"/>
    <property type="evidence" value="ECO:0007669"/>
    <property type="project" value="UniProtKB-KW"/>
</dbReference>
<organism evidence="7 8">
    <name type="scientific">Candidatus Falkowbacteria bacterium RIFOXYD2_FULL_34_120</name>
    <dbReference type="NCBI Taxonomy" id="1798007"/>
    <lineage>
        <taxon>Bacteria</taxon>
        <taxon>Candidatus Falkowiibacteriota</taxon>
    </lineage>
</organism>
<dbReference type="InterPro" id="IPR013785">
    <property type="entry name" value="Aldolase_TIM"/>
</dbReference>
<keyword evidence="3" id="KW-0408">Iron</keyword>
<dbReference type="PANTHER" id="PTHR11228">
    <property type="entry name" value="RADICAL SAM DOMAIN PROTEIN"/>
    <property type="match status" value="1"/>
</dbReference>
<accession>A0A1F5TQ19</accession>
<reference evidence="7 8" key="1">
    <citation type="journal article" date="2016" name="Nat. Commun.">
        <title>Thousands of microbial genomes shed light on interconnected biogeochemical processes in an aquifer system.</title>
        <authorList>
            <person name="Anantharaman K."/>
            <person name="Brown C.T."/>
            <person name="Hug L.A."/>
            <person name="Sharon I."/>
            <person name="Castelle C.J."/>
            <person name="Probst A.J."/>
            <person name="Thomas B.C."/>
            <person name="Singh A."/>
            <person name="Wilkins M.J."/>
            <person name="Karaoz U."/>
            <person name="Brodie E.L."/>
            <person name="Williams K.H."/>
            <person name="Hubbard S.S."/>
            <person name="Banfield J.F."/>
        </authorList>
    </citation>
    <scope>NUCLEOTIDE SEQUENCE [LARGE SCALE GENOMIC DNA]</scope>
</reference>
<dbReference type="CDD" id="cd01335">
    <property type="entry name" value="Radical_SAM"/>
    <property type="match status" value="1"/>
</dbReference>
<dbReference type="InterPro" id="IPR007197">
    <property type="entry name" value="rSAM"/>
</dbReference>
<evidence type="ECO:0000259" key="5">
    <source>
        <dbReference type="Pfam" id="PF04055"/>
    </source>
</evidence>
<dbReference type="Pfam" id="PF13186">
    <property type="entry name" value="SPASM"/>
    <property type="match status" value="1"/>
</dbReference>
<evidence type="ECO:0000313" key="7">
    <source>
        <dbReference type="EMBL" id="OGF40938.1"/>
    </source>
</evidence>
<name>A0A1F5TQ19_9BACT</name>
<dbReference type="Proteomes" id="UP000177579">
    <property type="component" value="Unassembled WGS sequence"/>
</dbReference>
<evidence type="ECO:0008006" key="9">
    <source>
        <dbReference type="Google" id="ProtNLM"/>
    </source>
</evidence>
<dbReference type="SFLD" id="SFLDS00029">
    <property type="entry name" value="Radical_SAM"/>
    <property type="match status" value="1"/>
</dbReference>
<keyword evidence="4" id="KW-0411">Iron-sulfur</keyword>
<feature type="domain" description="4Fe4S-binding SPASM" evidence="6">
    <location>
        <begin position="262"/>
        <end position="310"/>
    </location>
</feature>
<dbReference type="GO" id="GO:0051536">
    <property type="term" value="F:iron-sulfur cluster binding"/>
    <property type="evidence" value="ECO:0007669"/>
    <property type="project" value="UniProtKB-KW"/>
</dbReference>
<dbReference type="GO" id="GO:0003824">
    <property type="term" value="F:catalytic activity"/>
    <property type="evidence" value="ECO:0007669"/>
    <property type="project" value="InterPro"/>
</dbReference>
<feature type="domain" description="Radical SAM core" evidence="5">
    <location>
        <begin position="35"/>
        <end position="148"/>
    </location>
</feature>
<dbReference type="PANTHER" id="PTHR11228:SF7">
    <property type="entry name" value="PQQA PEPTIDE CYCLASE"/>
    <property type="match status" value="1"/>
</dbReference>
<evidence type="ECO:0000313" key="8">
    <source>
        <dbReference type="Proteomes" id="UP000177579"/>
    </source>
</evidence>
<dbReference type="InterPro" id="IPR050377">
    <property type="entry name" value="Radical_SAM_PqqE_MftC-like"/>
</dbReference>
<dbReference type="InterPro" id="IPR023885">
    <property type="entry name" value="4Fe4S-binding_SPASM_dom"/>
</dbReference>
<dbReference type="Pfam" id="PF04055">
    <property type="entry name" value="Radical_SAM"/>
    <property type="match status" value="1"/>
</dbReference>
<gene>
    <name evidence="7" type="ORF">A2531_04215</name>
</gene>
<evidence type="ECO:0000256" key="4">
    <source>
        <dbReference type="ARBA" id="ARBA00023014"/>
    </source>
</evidence>
<dbReference type="SUPFAM" id="SSF102114">
    <property type="entry name" value="Radical SAM enzymes"/>
    <property type="match status" value="1"/>
</dbReference>
<comment type="caution">
    <text evidence="7">The sequence shown here is derived from an EMBL/GenBank/DDBJ whole genome shotgun (WGS) entry which is preliminary data.</text>
</comment>
<protein>
    <recommendedName>
        <fullName evidence="9">Radical SAM core domain-containing protein</fullName>
    </recommendedName>
</protein>
<keyword evidence="2" id="KW-0479">Metal-binding</keyword>
<evidence type="ECO:0000256" key="2">
    <source>
        <dbReference type="ARBA" id="ARBA00022723"/>
    </source>
</evidence>
<sequence length="319" mass="37538">MINIKQFIATKNKFFNIFQLFGNWSPQPLFLLVHITLRCDNVCGYCYQLSDDYYKKYLAQDLSFDDFKKIVIDAKRNFFVMPKIHLFGGEPLINKDFSKMLEFATLNNVKLSFTTNGNLLNIFYKDIGSSSIEQINVSMNSLEDFYKIKTVQDIKRIKININFVLTDKNYKEIKKIVDFFEFEKANINVLSFQHAYFCKDKININVLKDQIFKIKNLKTRFKILFLPYIKVNDLEKYYNKELNNFSRNCNIPWLGLNIMPNLDVTPGGGVLGCNNVIGNLKKEKIKIIWNNKKIKIFRKNILKNGVCDKCLGCCHRQYY</sequence>
<evidence type="ECO:0000256" key="3">
    <source>
        <dbReference type="ARBA" id="ARBA00023004"/>
    </source>
</evidence>
<keyword evidence="1" id="KW-0949">S-adenosyl-L-methionine</keyword>
<proteinExistence type="predicted"/>
<evidence type="ECO:0000256" key="1">
    <source>
        <dbReference type="ARBA" id="ARBA00022691"/>
    </source>
</evidence>
<dbReference type="CDD" id="cd21109">
    <property type="entry name" value="SPASM"/>
    <property type="match status" value="1"/>
</dbReference>
<dbReference type="InterPro" id="IPR058240">
    <property type="entry name" value="rSAM_sf"/>
</dbReference>
<dbReference type="AlphaFoldDB" id="A0A1F5TQ19"/>
<evidence type="ECO:0000259" key="6">
    <source>
        <dbReference type="Pfam" id="PF13186"/>
    </source>
</evidence>
<dbReference type="SFLD" id="SFLDG01067">
    <property type="entry name" value="SPASM/twitch_domain_containing"/>
    <property type="match status" value="1"/>
</dbReference>
<dbReference type="Gene3D" id="3.20.20.70">
    <property type="entry name" value="Aldolase class I"/>
    <property type="match status" value="1"/>
</dbReference>
<dbReference type="EMBL" id="MFGO01000018">
    <property type="protein sequence ID" value="OGF40938.1"/>
    <property type="molecule type" value="Genomic_DNA"/>
</dbReference>